<dbReference type="SMART" id="SM00028">
    <property type="entry name" value="TPR"/>
    <property type="match status" value="8"/>
</dbReference>
<feature type="region of interest" description="Disordered" evidence="4">
    <location>
        <begin position="449"/>
        <end position="495"/>
    </location>
</feature>
<feature type="region of interest" description="Disordered" evidence="4">
    <location>
        <begin position="244"/>
        <end position="267"/>
    </location>
</feature>
<dbReference type="Proteomes" id="UP000232323">
    <property type="component" value="Unassembled WGS sequence"/>
</dbReference>
<organism evidence="5 6">
    <name type="scientific">Chlamydomonas eustigma</name>
    <dbReference type="NCBI Taxonomy" id="1157962"/>
    <lineage>
        <taxon>Eukaryota</taxon>
        <taxon>Viridiplantae</taxon>
        <taxon>Chlorophyta</taxon>
        <taxon>core chlorophytes</taxon>
        <taxon>Chlorophyceae</taxon>
        <taxon>CS clade</taxon>
        <taxon>Chlamydomonadales</taxon>
        <taxon>Chlamydomonadaceae</taxon>
        <taxon>Chlamydomonas</taxon>
    </lineage>
</organism>
<evidence type="ECO:0000256" key="2">
    <source>
        <dbReference type="ARBA" id="ARBA00038210"/>
    </source>
</evidence>
<feature type="repeat" description="TPR" evidence="3">
    <location>
        <begin position="822"/>
        <end position="855"/>
    </location>
</feature>
<evidence type="ECO:0000256" key="3">
    <source>
        <dbReference type="PROSITE-ProRule" id="PRU00339"/>
    </source>
</evidence>
<keyword evidence="1 3" id="KW-0802">TPR repeat</keyword>
<dbReference type="GO" id="GO:0031145">
    <property type="term" value="P:anaphase-promoting complex-dependent catabolic process"/>
    <property type="evidence" value="ECO:0007669"/>
    <property type="project" value="TreeGrafter"/>
</dbReference>
<dbReference type="Pfam" id="PF13181">
    <property type="entry name" value="TPR_8"/>
    <property type="match status" value="2"/>
</dbReference>
<gene>
    <name evidence="5" type="ORF">CEUSTIGMA_g3251.t1</name>
</gene>
<dbReference type="Pfam" id="PF13432">
    <property type="entry name" value="TPR_16"/>
    <property type="match status" value="1"/>
</dbReference>
<dbReference type="InterPro" id="IPR019734">
    <property type="entry name" value="TPR_rpt"/>
</dbReference>
<feature type="region of interest" description="Disordered" evidence="4">
    <location>
        <begin position="305"/>
        <end position="332"/>
    </location>
</feature>
<evidence type="ECO:0000256" key="1">
    <source>
        <dbReference type="ARBA" id="ARBA00022803"/>
    </source>
</evidence>
<feature type="compositionally biased region" description="Low complexity" evidence="4">
    <location>
        <begin position="320"/>
        <end position="329"/>
    </location>
</feature>
<comment type="similarity">
    <text evidence="2">Belongs to the APC3/CDC27 family.</text>
</comment>
<feature type="repeat" description="TPR" evidence="3">
    <location>
        <begin position="106"/>
        <end position="139"/>
    </location>
</feature>
<dbReference type="SUPFAM" id="SSF48452">
    <property type="entry name" value="TPR-like"/>
    <property type="match status" value="2"/>
</dbReference>
<feature type="region of interest" description="Disordered" evidence="4">
    <location>
        <begin position="371"/>
        <end position="393"/>
    </location>
</feature>
<feature type="compositionally biased region" description="Polar residues" evidence="4">
    <location>
        <begin position="449"/>
        <end position="459"/>
    </location>
</feature>
<dbReference type="Pfam" id="PF00515">
    <property type="entry name" value="TPR_1"/>
    <property type="match status" value="1"/>
</dbReference>
<dbReference type="GO" id="GO:0051301">
    <property type="term" value="P:cell division"/>
    <property type="evidence" value="ECO:0007669"/>
    <property type="project" value="TreeGrafter"/>
</dbReference>
<comment type="caution">
    <text evidence="5">The sequence shown here is derived from an EMBL/GenBank/DDBJ whole genome shotgun (WGS) entry which is preliminary data.</text>
</comment>
<sequence>MEIDQSLIESQLISSVRESIDLRLHDNAKFLCERLVAEKASEVNLYLLAVCYINCNQAYRSYHILKGHRSPENRYLLAQCCIQLGKLSEARDALCKSPDGLVPCGAAGYYLLGRISRLTGRITDAKEQFVKALRLNPLLWSAYEELCTIGGDDHVADVSASAILATARAEAAAVASMVPEAAAVASTDDAQEASGADSDDMMEDADVAYKTGRHSLASPDPRSPDDASVHQDQRLRGIAKNFSSLSSHQTTSEHSDHDPGSPPRNHILMGFQQTTASTTSSFLAITSSHPTRDHGSSSYSLAARNHQVGTQSSSHHHHTNTSNGPSSSSAQYALGRAGPLFSDWQTPSTIEASPSLIHSTRITVPPHQISTTAAAAATAPCHTTTAAPNSQPWQTSQQQWSSSITAGGTVAIDLYDTPAPPTCLTAPPGPPQKLDVAASKDDALLSSLPPQQRRIQQQHMRAGGGGGGDHNASGREGGSSDRGRVVQDAGGKPRKVSNRLFQEQQQQQLASVVRRSTRLAALAGGGTAEGGNGASSNMSNVPPSSVTSTPYCFGAAPMSSHIHCQNLPDPDRPPDNAPAHLMQAYADVKIRSAAEPSGRPPSYKIPRQLLGGARIDNMTTEAGASLQQSAAAGHHWVSTSTQEAALMKVLELMVPLQEGYRHLCMYRCTEALTAFSRLPRKHYMTAWVQCQVARTHFEAVEYRSAAAAFEAARSLDRHRVEGMEQYSTVLWHLKREYELSHLAQELHAIDRLSPQAWCVLGNFCSLQRDHASAIECFQRALQLDPSFTYAMTLEGHEHFAAEDYEKSLSCYRGALRLDPRHYNAMYGLGLISFRQEKYDMAIVHFKSAVLINPGSSVLHCYIAMTLHRQGMYDRALTKLKEAVTLDPKNPLARFELACVLMSLEMPREATEELDQLIQLSPAEPSVHVQMGKAYKKLGDLERAQQQLEVALSLTTSSADISSIKTLIEKLAVTEEDSLEEL</sequence>
<dbReference type="GO" id="GO:0007091">
    <property type="term" value="P:metaphase/anaphase transition of mitotic cell cycle"/>
    <property type="evidence" value="ECO:0007669"/>
    <property type="project" value="TreeGrafter"/>
</dbReference>
<feature type="repeat" description="TPR" evidence="3">
    <location>
        <begin position="924"/>
        <end position="957"/>
    </location>
</feature>
<dbReference type="Gene3D" id="1.25.40.10">
    <property type="entry name" value="Tetratricopeptide repeat domain"/>
    <property type="match status" value="4"/>
</dbReference>
<evidence type="ECO:0008006" key="7">
    <source>
        <dbReference type="Google" id="ProtNLM"/>
    </source>
</evidence>
<accession>A0A250WY82</accession>
<evidence type="ECO:0000313" key="5">
    <source>
        <dbReference type="EMBL" id="GAX75808.1"/>
    </source>
</evidence>
<feature type="repeat" description="TPR" evidence="3">
    <location>
        <begin position="788"/>
        <end position="821"/>
    </location>
</feature>
<feature type="compositionally biased region" description="Low complexity" evidence="4">
    <location>
        <begin position="534"/>
        <end position="546"/>
    </location>
</feature>
<dbReference type="Pfam" id="PF14559">
    <property type="entry name" value="TPR_19"/>
    <property type="match status" value="1"/>
</dbReference>
<dbReference type="PANTHER" id="PTHR12558">
    <property type="entry name" value="CELL DIVISION CYCLE 16,23,27"/>
    <property type="match status" value="1"/>
</dbReference>
<dbReference type="PROSITE" id="PS50005">
    <property type="entry name" value="TPR"/>
    <property type="match status" value="6"/>
</dbReference>
<dbReference type="GO" id="GO:0005680">
    <property type="term" value="C:anaphase-promoting complex"/>
    <property type="evidence" value="ECO:0007669"/>
    <property type="project" value="TreeGrafter"/>
</dbReference>
<evidence type="ECO:0000313" key="6">
    <source>
        <dbReference type="Proteomes" id="UP000232323"/>
    </source>
</evidence>
<name>A0A250WY82_9CHLO</name>
<feature type="region of interest" description="Disordered" evidence="4">
    <location>
        <begin position="523"/>
        <end position="546"/>
    </location>
</feature>
<dbReference type="GO" id="GO:0005737">
    <property type="term" value="C:cytoplasm"/>
    <property type="evidence" value="ECO:0007669"/>
    <property type="project" value="TreeGrafter"/>
</dbReference>
<dbReference type="EMBL" id="BEGY01000014">
    <property type="protein sequence ID" value="GAX75808.1"/>
    <property type="molecule type" value="Genomic_DNA"/>
</dbReference>
<feature type="repeat" description="TPR" evidence="3">
    <location>
        <begin position="856"/>
        <end position="889"/>
    </location>
</feature>
<dbReference type="STRING" id="1157962.A0A250WY82"/>
<proteinExistence type="inferred from homology"/>
<dbReference type="InterPro" id="IPR011990">
    <property type="entry name" value="TPR-like_helical_dom_sf"/>
</dbReference>
<dbReference type="OrthoDB" id="329563at2759"/>
<dbReference type="GO" id="GO:0016567">
    <property type="term" value="P:protein ubiquitination"/>
    <property type="evidence" value="ECO:0007669"/>
    <property type="project" value="TreeGrafter"/>
</dbReference>
<feature type="compositionally biased region" description="Gly residues" evidence="4">
    <location>
        <begin position="523"/>
        <end position="533"/>
    </location>
</feature>
<dbReference type="PANTHER" id="PTHR12558:SF13">
    <property type="entry name" value="CELL DIVISION CYCLE PROTEIN 27 HOMOLOG"/>
    <property type="match status" value="1"/>
</dbReference>
<reference evidence="5 6" key="1">
    <citation type="submission" date="2017-08" db="EMBL/GenBank/DDBJ databases">
        <title>Acidophilic green algal genome provides insights into adaptation to an acidic environment.</title>
        <authorList>
            <person name="Hirooka S."/>
            <person name="Hirose Y."/>
            <person name="Kanesaki Y."/>
            <person name="Higuchi S."/>
            <person name="Fujiwara T."/>
            <person name="Onuma R."/>
            <person name="Era A."/>
            <person name="Ohbayashi R."/>
            <person name="Uzuka A."/>
            <person name="Nozaki H."/>
            <person name="Yoshikawa H."/>
            <person name="Miyagishima S.Y."/>
        </authorList>
    </citation>
    <scope>NUCLEOTIDE SEQUENCE [LARGE SCALE GENOMIC DNA]</scope>
    <source>
        <strain evidence="5 6">NIES-2499</strain>
    </source>
</reference>
<evidence type="ECO:0000256" key="4">
    <source>
        <dbReference type="SAM" id="MobiDB-lite"/>
    </source>
</evidence>
<keyword evidence="6" id="KW-1185">Reference proteome</keyword>
<feature type="repeat" description="TPR" evidence="3">
    <location>
        <begin position="754"/>
        <end position="787"/>
    </location>
</feature>
<protein>
    <recommendedName>
        <fullName evidence="7">Cdc23 domain-containing protein</fullName>
    </recommendedName>
</protein>
<dbReference type="AlphaFoldDB" id="A0A250WY82"/>
<dbReference type="Pfam" id="PF12895">
    <property type="entry name" value="ANAPC3"/>
    <property type="match status" value="1"/>
</dbReference>